<feature type="region of interest" description="Disordered" evidence="1">
    <location>
        <begin position="51"/>
        <end position="132"/>
    </location>
</feature>
<protein>
    <submittedName>
        <fullName evidence="2">Uncharacterized protein</fullName>
    </submittedName>
</protein>
<keyword evidence="3" id="KW-1185">Reference proteome</keyword>
<proteinExistence type="predicted"/>
<dbReference type="AlphaFoldDB" id="A0A1Y2I407"/>
<evidence type="ECO:0000313" key="3">
    <source>
        <dbReference type="Proteomes" id="UP000193411"/>
    </source>
</evidence>
<comment type="caution">
    <text evidence="2">The sequence shown here is derived from an EMBL/GenBank/DDBJ whole genome shotgun (WGS) entry which is preliminary data.</text>
</comment>
<dbReference type="EMBL" id="MCFL01000001">
    <property type="protein sequence ID" value="ORZ41605.1"/>
    <property type="molecule type" value="Genomic_DNA"/>
</dbReference>
<feature type="region of interest" description="Disordered" evidence="1">
    <location>
        <begin position="184"/>
        <end position="210"/>
    </location>
</feature>
<gene>
    <name evidence="2" type="ORF">BCR44DRAFT_212600</name>
</gene>
<reference evidence="2 3" key="1">
    <citation type="submission" date="2016-07" db="EMBL/GenBank/DDBJ databases">
        <title>Pervasive Adenine N6-methylation of Active Genes in Fungi.</title>
        <authorList>
            <consortium name="DOE Joint Genome Institute"/>
            <person name="Mondo S.J."/>
            <person name="Dannebaum R.O."/>
            <person name="Kuo R.C."/>
            <person name="Labutti K."/>
            <person name="Haridas S."/>
            <person name="Kuo A."/>
            <person name="Salamov A."/>
            <person name="Ahrendt S.R."/>
            <person name="Lipzen A."/>
            <person name="Sullivan W."/>
            <person name="Andreopoulos W.B."/>
            <person name="Clum A."/>
            <person name="Lindquist E."/>
            <person name="Daum C."/>
            <person name="Ramamoorthy G.K."/>
            <person name="Gryganskyi A."/>
            <person name="Culley D."/>
            <person name="Magnuson J.K."/>
            <person name="James T.Y."/>
            <person name="O'Malley M.A."/>
            <person name="Stajich J.E."/>
            <person name="Spatafora J.W."/>
            <person name="Visel A."/>
            <person name="Grigoriev I.V."/>
        </authorList>
    </citation>
    <scope>NUCLEOTIDE SEQUENCE [LARGE SCALE GENOMIC DNA]</scope>
    <source>
        <strain evidence="2 3">PL171</strain>
    </source>
</reference>
<organism evidence="2 3">
    <name type="scientific">Catenaria anguillulae PL171</name>
    <dbReference type="NCBI Taxonomy" id="765915"/>
    <lineage>
        <taxon>Eukaryota</taxon>
        <taxon>Fungi</taxon>
        <taxon>Fungi incertae sedis</taxon>
        <taxon>Blastocladiomycota</taxon>
        <taxon>Blastocladiomycetes</taxon>
        <taxon>Blastocladiales</taxon>
        <taxon>Catenariaceae</taxon>
        <taxon>Catenaria</taxon>
    </lineage>
</organism>
<dbReference type="Proteomes" id="UP000193411">
    <property type="component" value="Unassembled WGS sequence"/>
</dbReference>
<feature type="compositionally biased region" description="Polar residues" evidence="1">
    <location>
        <begin position="51"/>
        <end position="94"/>
    </location>
</feature>
<sequence length="443" mass="47416">MDRMNSFLAAFGQLSDAERQQLFAQFSPPQTSQLSSDPIGLEPAALASSPFSTALDHSSPALLSSPLNHTARYSSPTTRISTPATTPSVQQQVTAPLLELIPRTPGPRPATLRPAPRSAASVGNPTVTARPSIAHPNVTMQSEAVDVTATHTPAPQPKPGRKFSNLSDAIATMTPDQVNQAVQSSKRSLEEVQMPPAPVKKSRKNEPEFDGDIVIDKKEASKWDGDVSRHIRARLVAMLPTDFNSAVRVLYAVSGVKEGYLTLTKVCITATLFQFGLSFIHSCVTALAQYLTLLERAKVALQARKVSAAQSALAQKELLPGAEALINDLDGASCATDSVFLKFSAARDDWATIAMVSWDDKDGAQVATARPIFVQYVANIVTHRTAKLAESMSAQLIAANKLANVSQAAYVPSPLVQDRLPQILATCVVMVCLHLHVILIASV</sequence>
<evidence type="ECO:0000313" key="2">
    <source>
        <dbReference type="EMBL" id="ORZ41605.1"/>
    </source>
</evidence>
<name>A0A1Y2I407_9FUNG</name>
<evidence type="ECO:0000256" key="1">
    <source>
        <dbReference type="SAM" id="MobiDB-lite"/>
    </source>
</evidence>
<dbReference type="STRING" id="765915.A0A1Y2I407"/>
<accession>A0A1Y2I407</accession>